<dbReference type="InterPro" id="IPR026015">
    <property type="entry name" value="ATP_synth_OSCP/delta_N_sf"/>
</dbReference>
<dbReference type="AlphaFoldDB" id="A0A101HG69"/>
<evidence type="ECO:0000256" key="7">
    <source>
        <dbReference type="HAMAP-Rule" id="MF_01416"/>
    </source>
</evidence>
<accession>A0A101HG69</accession>
<keyword evidence="4 7" id="KW-0406">Ion transport</keyword>
<keyword evidence="6 7" id="KW-0066">ATP synthesis</keyword>
<evidence type="ECO:0000256" key="3">
    <source>
        <dbReference type="ARBA" id="ARBA00022781"/>
    </source>
</evidence>
<dbReference type="PANTHER" id="PTHR11910">
    <property type="entry name" value="ATP SYNTHASE DELTA CHAIN"/>
    <property type="match status" value="1"/>
</dbReference>
<organism evidence="8 9">
    <name type="scientific">Proteiniphilum acetatigenes</name>
    <dbReference type="NCBI Taxonomy" id="294710"/>
    <lineage>
        <taxon>Bacteria</taxon>
        <taxon>Pseudomonadati</taxon>
        <taxon>Bacteroidota</taxon>
        <taxon>Bacteroidia</taxon>
        <taxon>Bacteroidales</taxon>
        <taxon>Dysgonomonadaceae</taxon>
        <taxon>Proteiniphilum</taxon>
    </lineage>
</organism>
<dbReference type="GO" id="GO:0045259">
    <property type="term" value="C:proton-transporting ATP synthase complex"/>
    <property type="evidence" value="ECO:0007669"/>
    <property type="project" value="UniProtKB-KW"/>
</dbReference>
<evidence type="ECO:0000256" key="2">
    <source>
        <dbReference type="ARBA" id="ARBA00022448"/>
    </source>
</evidence>
<keyword evidence="2 7" id="KW-0813">Transport</keyword>
<dbReference type="HAMAP" id="MF_01416">
    <property type="entry name" value="ATP_synth_delta_bact"/>
    <property type="match status" value="1"/>
</dbReference>
<name>A0A101HG69_9BACT</name>
<keyword evidence="3 7" id="KW-0375">Hydrogen ion transport</keyword>
<gene>
    <name evidence="7" type="primary">atpH</name>
    <name evidence="8" type="ORF">XD92_1346</name>
</gene>
<dbReference type="GO" id="GO:0005886">
    <property type="term" value="C:plasma membrane"/>
    <property type="evidence" value="ECO:0007669"/>
    <property type="project" value="UniProtKB-SubCell"/>
</dbReference>
<dbReference type="NCBIfam" id="TIGR01145">
    <property type="entry name" value="ATP_synt_delta"/>
    <property type="match status" value="1"/>
</dbReference>
<dbReference type="NCBIfam" id="NF009964">
    <property type="entry name" value="PRK13429.1-3"/>
    <property type="match status" value="1"/>
</dbReference>
<comment type="caution">
    <text evidence="8">The sequence shown here is derived from an EMBL/GenBank/DDBJ whole genome shotgun (WGS) entry which is preliminary data.</text>
</comment>
<sequence>MNIGLISSRYAHTLLEYAVASGQQEEVYTAMKIFSELFMQTRSLRRAIQNPSIALQDKKKIIVTACGNNIPASLEKMIDLILKNKREEMIRNIVLRFIELYRERYHIQYGKLVTAVPIDPEREEQFIRRIQKIVGGKLEVDPVVDPDIIGGFVLSLGDNRWDASISGELTRIRSQLKGQQEISVMNHKNGRQYN</sequence>
<evidence type="ECO:0000256" key="4">
    <source>
        <dbReference type="ARBA" id="ARBA00023065"/>
    </source>
</evidence>
<evidence type="ECO:0000256" key="6">
    <source>
        <dbReference type="ARBA" id="ARBA00023310"/>
    </source>
</evidence>
<protein>
    <recommendedName>
        <fullName evidence="7">ATP synthase subunit delta</fullName>
    </recommendedName>
    <alternativeName>
        <fullName evidence="7">ATP synthase F(1) sector subunit delta</fullName>
    </alternativeName>
    <alternativeName>
        <fullName evidence="7">F-type ATPase subunit delta</fullName>
        <shortName evidence="7">F-ATPase subunit delta</shortName>
    </alternativeName>
</protein>
<comment type="subcellular location">
    <subcellularLocation>
        <location evidence="7">Cell membrane</location>
        <topology evidence="7">Peripheral membrane protein</topology>
    </subcellularLocation>
    <subcellularLocation>
        <location evidence="1">Membrane</location>
    </subcellularLocation>
</comment>
<dbReference type="EMBL" id="LGGN01000301">
    <property type="protein sequence ID" value="KUK76124.1"/>
    <property type="molecule type" value="Genomic_DNA"/>
</dbReference>
<comment type="similarity">
    <text evidence="7">Belongs to the ATPase delta chain family.</text>
</comment>
<comment type="function">
    <text evidence="7">F(1)F(0) ATP synthase produces ATP from ADP in the presence of a proton or sodium gradient. F-type ATPases consist of two structural domains, F(1) containing the extramembraneous catalytic core and F(0) containing the membrane proton channel, linked together by a central stalk and a peripheral stalk. During catalysis, ATP synthesis in the catalytic domain of F(1) is coupled via a rotary mechanism of the central stalk subunits to proton translocation.</text>
</comment>
<dbReference type="SUPFAM" id="SSF47928">
    <property type="entry name" value="N-terminal domain of the delta subunit of the F1F0-ATP synthase"/>
    <property type="match status" value="1"/>
</dbReference>
<dbReference type="Proteomes" id="UP000053860">
    <property type="component" value="Unassembled WGS sequence"/>
</dbReference>
<keyword evidence="7" id="KW-1003">Cell membrane</keyword>
<evidence type="ECO:0000256" key="1">
    <source>
        <dbReference type="ARBA" id="ARBA00004370"/>
    </source>
</evidence>
<evidence type="ECO:0000313" key="8">
    <source>
        <dbReference type="EMBL" id="KUK76124.1"/>
    </source>
</evidence>
<reference evidence="9" key="1">
    <citation type="journal article" date="2015" name="MBio">
        <title>Genome-Resolved Metagenomic Analysis Reveals Roles for Candidate Phyla and Other Microbial Community Members in Biogeochemical Transformations in Oil Reservoirs.</title>
        <authorList>
            <person name="Hu P."/>
            <person name="Tom L."/>
            <person name="Singh A."/>
            <person name="Thomas B.C."/>
            <person name="Baker B.J."/>
            <person name="Piceno Y.M."/>
            <person name="Andersen G.L."/>
            <person name="Banfield J.F."/>
        </authorList>
    </citation>
    <scope>NUCLEOTIDE SEQUENCE [LARGE SCALE GENOMIC DNA]</scope>
</reference>
<dbReference type="PRINTS" id="PR00125">
    <property type="entry name" value="ATPASEDELTA"/>
</dbReference>
<evidence type="ECO:0000256" key="5">
    <source>
        <dbReference type="ARBA" id="ARBA00023136"/>
    </source>
</evidence>
<dbReference type="Gene3D" id="1.10.520.20">
    <property type="entry name" value="N-terminal domain of the delta subunit of the F1F0-ATP synthase"/>
    <property type="match status" value="1"/>
</dbReference>
<dbReference type="GO" id="GO:0046933">
    <property type="term" value="F:proton-transporting ATP synthase activity, rotational mechanism"/>
    <property type="evidence" value="ECO:0007669"/>
    <property type="project" value="UniProtKB-UniRule"/>
</dbReference>
<comment type="function">
    <text evidence="7">This protein is part of the stalk that links CF(0) to CF(1). It either transmits conformational changes from CF(0) to CF(1) or is implicated in proton conduction.</text>
</comment>
<keyword evidence="7" id="KW-0139">CF(1)</keyword>
<dbReference type="InterPro" id="IPR000711">
    <property type="entry name" value="ATPase_OSCP/dsu"/>
</dbReference>
<proteinExistence type="inferred from homology"/>
<keyword evidence="5 7" id="KW-0472">Membrane</keyword>
<dbReference type="Pfam" id="PF00213">
    <property type="entry name" value="OSCP"/>
    <property type="match status" value="1"/>
</dbReference>
<evidence type="ECO:0000313" key="9">
    <source>
        <dbReference type="Proteomes" id="UP000053860"/>
    </source>
</evidence>